<feature type="transmembrane region" description="Helical" evidence="8">
    <location>
        <begin position="150"/>
        <end position="170"/>
    </location>
</feature>
<evidence type="ECO:0000256" key="1">
    <source>
        <dbReference type="ARBA" id="ARBA00004651"/>
    </source>
</evidence>
<dbReference type="RefSeq" id="WP_008870171.1">
    <property type="nucleotide sequence ID" value="NZ_ACJN02000002.1"/>
</dbReference>
<keyword evidence="3" id="KW-0813">Transport</keyword>
<feature type="transmembrane region" description="Helical" evidence="8">
    <location>
        <begin position="353"/>
        <end position="371"/>
    </location>
</feature>
<keyword evidence="5 8" id="KW-0812">Transmembrane</keyword>
<comment type="caution">
    <text evidence="9">The sequence shown here is derived from an EMBL/GenBank/DDBJ whole genome shotgun (WGS) entry which is preliminary data.</text>
</comment>
<feature type="transmembrane region" description="Helical" evidence="8">
    <location>
        <begin position="324"/>
        <end position="341"/>
    </location>
</feature>
<accession>D6SQ31</accession>
<dbReference type="GO" id="GO:0022857">
    <property type="term" value="F:transmembrane transporter activity"/>
    <property type="evidence" value="ECO:0007669"/>
    <property type="project" value="InterPro"/>
</dbReference>
<organism evidence="9 10">
    <name type="scientific">Desulfonatronospira thiodismutans ASO3-1</name>
    <dbReference type="NCBI Taxonomy" id="555779"/>
    <lineage>
        <taxon>Bacteria</taxon>
        <taxon>Pseudomonadati</taxon>
        <taxon>Thermodesulfobacteriota</taxon>
        <taxon>Desulfovibrionia</taxon>
        <taxon>Desulfovibrionales</taxon>
        <taxon>Desulfonatronovibrionaceae</taxon>
        <taxon>Desulfonatronospira</taxon>
    </lineage>
</organism>
<feature type="transmembrane region" description="Helical" evidence="8">
    <location>
        <begin position="235"/>
        <end position="257"/>
    </location>
</feature>
<evidence type="ECO:0000256" key="7">
    <source>
        <dbReference type="ARBA" id="ARBA00023136"/>
    </source>
</evidence>
<evidence type="ECO:0000256" key="4">
    <source>
        <dbReference type="ARBA" id="ARBA00022475"/>
    </source>
</evidence>
<feature type="transmembrane region" description="Helical" evidence="8">
    <location>
        <begin position="190"/>
        <end position="215"/>
    </location>
</feature>
<dbReference type="InterPro" id="IPR018093">
    <property type="entry name" value="BCCT_CS"/>
</dbReference>
<feature type="transmembrane region" description="Helical" evidence="8">
    <location>
        <begin position="269"/>
        <end position="289"/>
    </location>
</feature>
<dbReference type="eggNOG" id="COG1292">
    <property type="taxonomic scope" value="Bacteria"/>
</dbReference>
<evidence type="ECO:0000256" key="2">
    <source>
        <dbReference type="ARBA" id="ARBA00005658"/>
    </source>
</evidence>
<dbReference type="PANTHER" id="PTHR30047">
    <property type="entry name" value="HIGH-AFFINITY CHOLINE TRANSPORT PROTEIN-RELATED"/>
    <property type="match status" value="1"/>
</dbReference>
<reference evidence="9" key="1">
    <citation type="submission" date="2010-05" db="EMBL/GenBank/DDBJ databases">
        <title>The draft genome of Desulfonatronospira thiodismutans ASO3-1.</title>
        <authorList>
            <consortium name="US DOE Joint Genome Institute (JGI-PGF)"/>
            <person name="Lucas S."/>
            <person name="Copeland A."/>
            <person name="Lapidus A."/>
            <person name="Cheng J.-F."/>
            <person name="Bruce D."/>
            <person name="Goodwin L."/>
            <person name="Pitluck S."/>
            <person name="Chertkov O."/>
            <person name="Brettin T."/>
            <person name="Detter J.C."/>
            <person name="Han C."/>
            <person name="Land M.L."/>
            <person name="Hauser L."/>
            <person name="Kyrpides N."/>
            <person name="Mikhailova N."/>
            <person name="Muyzer G."/>
            <person name="Woyke T."/>
        </authorList>
    </citation>
    <scope>NUCLEOTIDE SEQUENCE [LARGE SCALE GENOMIC DNA]</scope>
    <source>
        <strain evidence="9">ASO3-1</strain>
    </source>
</reference>
<keyword evidence="7 8" id="KW-0472">Membrane</keyword>
<dbReference type="InterPro" id="IPR000060">
    <property type="entry name" value="BCCT_transptr"/>
</dbReference>
<evidence type="ECO:0000256" key="6">
    <source>
        <dbReference type="ARBA" id="ARBA00022989"/>
    </source>
</evidence>
<dbReference type="OrthoDB" id="9775735at2"/>
<keyword evidence="4" id="KW-1003">Cell membrane</keyword>
<feature type="transmembrane region" description="Helical" evidence="8">
    <location>
        <begin position="407"/>
        <end position="428"/>
    </location>
</feature>
<evidence type="ECO:0000256" key="3">
    <source>
        <dbReference type="ARBA" id="ARBA00022448"/>
    </source>
</evidence>
<feature type="transmembrane region" description="Helical" evidence="8">
    <location>
        <begin position="478"/>
        <end position="498"/>
    </location>
</feature>
<dbReference type="PANTHER" id="PTHR30047:SF7">
    <property type="entry name" value="HIGH-AFFINITY CHOLINE TRANSPORT PROTEIN"/>
    <property type="match status" value="1"/>
</dbReference>
<feature type="transmembrane region" description="Helical" evidence="8">
    <location>
        <begin position="449"/>
        <end position="472"/>
    </location>
</feature>
<keyword evidence="6 8" id="KW-1133">Transmembrane helix</keyword>
<keyword evidence="10" id="KW-1185">Reference proteome</keyword>
<dbReference type="EMBL" id="ACJN02000002">
    <property type="protein sequence ID" value="EFI34857.1"/>
    <property type="molecule type" value="Genomic_DNA"/>
</dbReference>
<dbReference type="NCBIfam" id="TIGR00842">
    <property type="entry name" value="bcct"/>
    <property type="match status" value="1"/>
</dbReference>
<dbReference type="Pfam" id="PF02028">
    <property type="entry name" value="BCCT"/>
    <property type="match status" value="1"/>
</dbReference>
<dbReference type="PROSITE" id="PS01303">
    <property type="entry name" value="BCCT"/>
    <property type="match status" value="1"/>
</dbReference>
<name>D6SQ31_9BACT</name>
<evidence type="ECO:0000256" key="8">
    <source>
        <dbReference type="SAM" id="Phobius"/>
    </source>
</evidence>
<dbReference type="AlphaFoldDB" id="D6SQ31"/>
<sequence>MEENTSPLSTEKSWIKINPAVFFSSALLTIIFVVLTISSPERAGEIFGSVQGWIAESVGWFYILSVATFLVFVIFLGVSSLGTIKLGPDHSEPDYTYISWFAMLFSAGMGIGLMFFGVAEPVMHYLSPPVGEGGTPEAARESMKITFFHWGLHAWAIYAVVAISLAYFAFRHNLPLTIRSAFYPLIGERIYGPIGHAVDTFAVLGTMFGVATSLGLGVTQINAGLEYLFGVPIDIWVQILLIAVITVIATISVVMGLDGGIKRISELNMILAVGLVIFVLIFGPTVFLMQTFTQNTGAYIADLAEMTFNLHAYDPTDWIGGWTLFYWGWWIAWSPFVGMFIARVSRGRTIRQFVVGVLMVPVGFTFIWMTFFGNTALHMIMIQGMTHLGDAVSEDATVALFRFFEHLPLSTIISFIATILVVTFFVTSSDSGSLVIDMLTSGGEENAPVWQRIFWATSEGVVAAVLLVAGGLGALQTASIASALPFTAIMLLMCLGLYKSVRMEVVKKVTLKHATTMPYSSQPGSWKKRLKTLVYQPTKKEVLNFIQQTVWPAMEEVAQEMEMRGIQTSIQEGEDGRVWLEVLHGEEIDFFYSVRPREYEPPAFTLRATSVNRPGQERKYYRAEVHLREGGQDYDIMNWTKDQIITDILDHYEKHLQFLDVVR</sequence>
<comment type="similarity">
    <text evidence="2">Belongs to the BCCT transporter (TC 2.A.15) family.</text>
</comment>
<feature type="transmembrane region" description="Helical" evidence="8">
    <location>
        <begin position="95"/>
        <end position="119"/>
    </location>
</feature>
<dbReference type="NCBIfam" id="NF007399">
    <property type="entry name" value="PRK09928.1"/>
    <property type="match status" value="1"/>
</dbReference>
<dbReference type="GO" id="GO:0005886">
    <property type="term" value="C:plasma membrane"/>
    <property type="evidence" value="ECO:0007669"/>
    <property type="project" value="UniProtKB-SubCell"/>
</dbReference>
<proteinExistence type="inferred from homology"/>
<feature type="transmembrane region" description="Helical" evidence="8">
    <location>
        <begin position="59"/>
        <end position="83"/>
    </location>
</feature>
<dbReference type="Proteomes" id="UP000005496">
    <property type="component" value="Unassembled WGS sequence"/>
</dbReference>
<feature type="transmembrane region" description="Helical" evidence="8">
    <location>
        <begin position="20"/>
        <end position="39"/>
    </location>
</feature>
<evidence type="ECO:0000256" key="5">
    <source>
        <dbReference type="ARBA" id="ARBA00022692"/>
    </source>
</evidence>
<evidence type="ECO:0000313" key="9">
    <source>
        <dbReference type="EMBL" id="EFI34857.1"/>
    </source>
</evidence>
<protein>
    <submittedName>
        <fullName evidence="9">Choline/carnitine/betaine transporter</fullName>
    </submittedName>
</protein>
<comment type="subcellular location">
    <subcellularLocation>
        <location evidence="1">Cell membrane</location>
        <topology evidence="1">Multi-pass membrane protein</topology>
    </subcellularLocation>
</comment>
<evidence type="ECO:0000313" key="10">
    <source>
        <dbReference type="Proteomes" id="UP000005496"/>
    </source>
</evidence>
<gene>
    <name evidence="9" type="ORF">Dthio_PD2248</name>
</gene>